<keyword evidence="2" id="KW-1185">Reference proteome</keyword>
<dbReference type="EMBL" id="FOOY01000009">
    <property type="protein sequence ID" value="SFG39199.1"/>
    <property type="molecule type" value="Genomic_DNA"/>
</dbReference>
<dbReference type="STRING" id="269670.SAMN02982927_01582"/>
<evidence type="ECO:0000313" key="2">
    <source>
        <dbReference type="Proteomes" id="UP000198752"/>
    </source>
</evidence>
<name>A0A1I2RI92_9BACL</name>
<dbReference type="AlphaFoldDB" id="A0A1I2RI92"/>
<gene>
    <name evidence="1" type="ORF">SAMN02982927_01582</name>
</gene>
<reference evidence="2" key="1">
    <citation type="submission" date="2016-10" db="EMBL/GenBank/DDBJ databases">
        <authorList>
            <person name="Varghese N."/>
            <person name="Submissions S."/>
        </authorList>
    </citation>
    <scope>NUCLEOTIDE SEQUENCE [LARGE SCALE GENOMIC DNA]</scope>
    <source>
        <strain evidence="2">ATCC 700379</strain>
    </source>
</reference>
<dbReference type="Proteomes" id="UP000198752">
    <property type="component" value="Unassembled WGS sequence"/>
</dbReference>
<organism evidence="1 2">
    <name type="scientific">Sporolactobacillus nakayamae</name>
    <dbReference type="NCBI Taxonomy" id="269670"/>
    <lineage>
        <taxon>Bacteria</taxon>
        <taxon>Bacillati</taxon>
        <taxon>Bacillota</taxon>
        <taxon>Bacilli</taxon>
        <taxon>Bacillales</taxon>
        <taxon>Sporolactobacillaceae</taxon>
        <taxon>Sporolactobacillus</taxon>
    </lineage>
</organism>
<evidence type="ECO:0000313" key="1">
    <source>
        <dbReference type="EMBL" id="SFG39199.1"/>
    </source>
</evidence>
<sequence length="100" mass="11071">MASLFFCTGKKVQETINLILNRRFGYSLAKGAPRASSGQAGICVLAARDQQRHSRRRPRIPALIPGQDTGLLVGYRAKSYTSLPEIKELRAAMLTSYEQC</sequence>
<proteinExistence type="predicted"/>
<accession>A0A1I2RI92</accession>
<protein>
    <submittedName>
        <fullName evidence="1">Uncharacterized protein</fullName>
    </submittedName>
</protein>